<dbReference type="CDD" id="cd00408">
    <property type="entry name" value="DHDPS-like"/>
    <property type="match status" value="1"/>
</dbReference>
<dbReference type="SMART" id="SM01130">
    <property type="entry name" value="DHDPS"/>
    <property type="match status" value="1"/>
</dbReference>
<reference evidence="2" key="1">
    <citation type="submission" date="2018-05" db="EMBL/GenBank/DDBJ databases">
        <authorList>
            <person name="Lanie J.A."/>
            <person name="Ng W.-L."/>
            <person name="Kazmierczak K.M."/>
            <person name="Andrzejewski T.M."/>
            <person name="Davidsen T.M."/>
            <person name="Wayne K.J."/>
            <person name="Tettelin H."/>
            <person name="Glass J.I."/>
            <person name="Rusch D."/>
            <person name="Podicherti R."/>
            <person name="Tsui H.-C.T."/>
            <person name="Winkler M.E."/>
        </authorList>
    </citation>
    <scope>NUCLEOTIDE SEQUENCE</scope>
</reference>
<protein>
    <recommendedName>
        <fullName evidence="3">Dihydrodipicolinate synthase family protein</fullName>
    </recommendedName>
</protein>
<gene>
    <name evidence="2" type="ORF">METZ01_LOCUS179463</name>
</gene>
<proteinExistence type="predicted"/>
<dbReference type="AlphaFoldDB" id="A0A382CL85"/>
<evidence type="ECO:0008006" key="3">
    <source>
        <dbReference type="Google" id="ProtNLM"/>
    </source>
</evidence>
<sequence length="159" mass="17085">MNTLPRGIYPPLVTPFENEVFNPKAYTANIQELNETRLAGYVVLGSNGESAYLQNDEALEVIETAAGARATGKPLVVGTGRESTRATIEFTNQAARAGADAALVVPPSYYRAAMTEAVLEAHYRTVADASDIPLLLYHVPKFSQVTFSPEMAASLTSHP</sequence>
<dbReference type="Pfam" id="PF00701">
    <property type="entry name" value="DHDPS"/>
    <property type="match status" value="1"/>
</dbReference>
<dbReference type="PANTHER" id="PTHR12128:SF66">
    <property type="entry name" value="4-HYDROXY-2-OXOGLUTARATE ALDOLASE, MITOCHONDRIAL"/>
    <property type="match status" value="1"/>
</dbReference>
<feature type="non-terminal residue" evidence="2">
    <location>
        <position position="159"/>
    </location>
</feature>
<dbReference type="GO" id="GO:0008840">
    <property type="term" value="F:4-hydroxy-tetrahydrodipicolinate synthase activity"/>
    <property type="evidence" value="ECO:0007669"/>
    <property type="project" value="TreeGrafter"/>
</dbReference>
<dbReference type="PRINTS" id="PR00146">
    <property type="entry name" value="DHPICSNTHASE"/>
</dbReference>
<dbReference type="InterPro" id="IPR013785">
    <property type="entry name" value="Aldolase_TIM"/>
</dbReference>
<dbReference type="SUPFAM" id="SSF51569">
    <property type="entry name" value="Aldolase"/>
    <property type="match status" value="1"/>
</dbReference>
<dbReference type="PANTHER" id="PTHR12128">
    <property type="entry name" value="DIHYDRODIPICOLINATE SYNTHASE"/>
    <property type="match status" value="1"/>
</dbReference>
<evidence type="ECO:0000256" key="1">
    <source>
        <dbReference type="ARBA" id="ARBA00023239"/>
    </source>
</evidence>
<organism evidence="2">
    <name type="scientific">marine metagenome</name>
    <dbReference type="NCBI Taxonomy" id="408172"/>
    <lineage>
        <taxon>unclassified sequences</taxon>
        <taxon>metagenomes</taxon>
        <taxon>ecological metagenomes</taxon>
    </lineage>
</organism>
<dbReference type="InterPro" id="IPR002220">
    <property type="entry name" value="DapA-like"/>
</dbReference>
<keyword evidence="1" id="KW-0456">Lyase</keyword>
<evidence type="ECO:0000313" key="2">
    <source>
        <dbReference type="EMBL" id="SVB26609.1"/>
    </source>
</evidence>
<name>A0A382CL85_9ZZZZ</name>
<dbReference type="EMBL" id="UINC01034964">
    <property type="protein sequence ID" value="SVB26609.1"/>
    <property type="molecule type" value="Genomic_DNA"/>
</dbReference>
<accession>A0A382CL85</accession>
<dbReference type="Gene3D" id="3.20.20.70">
    <property type="entry name" value="Aldolase class I"/>
    <property type="match status" value="1"/>
</dbReference>